<dbReference type="EMBL" id="JAUQYP010000002">
    <property type="protein sequence ID" value="MDO8108397.1"/>
    <property type="molecule type" value="Genomic_DNA"/>
</dbReference>
<feature type="transmembrane region" description="Helical" evidence="1">
    <location>
        <begin position="119"/>
        <end position="140"/>
    </location>
</feature>
<dbReference type="RefSeq" id="WP_304602100.1">
    <property type="nucleotide sequence ID" value="NZ_JAUQYO010000001.1"/>
</dbReference>
<feature type="transmembrane region" description="Helical" evidence="1">
    <location>
        <begin position="38"/>
        <end position="57"/>
    </location>
</feature>
<reference evidence="2 3" key="1">
    <citation type="submission" date="2023-07" db="EMBL/GenBank/DDBJ databases">
        <title>Description of novel actinomycetes strains, isolated from tidal flat sediment.</title>
        <authorList>
            <person name="Lu C."/>
        </authorList>
    </citation>
    <scope>NUCLEOTIDE SEQUENCE [LARGE SCALE GENOMIC DNA]</scope>
    <source>
        <strain evidence="2 3">SYSU T00b441</strain>
    </source>
</reference>
<comment type="caution">
    <text evidence="2">The sequence shown here is derived from an EMBL/GenBank/DDBJ whole genome shotgun (WGS) entry which is preliminary data.</text>
</comment>
<organism evidence="2 3">
    <name type="scientific">Actinotalea lenta</name>
    <dbReference type="NCBI Taxonomy" id="3064654"/>
    <lineage>
        <taxon>Bacteria</taxon>
        <taxon>Bacillati</taxon>
        <taxon>Actinomycetota</taxon>
        <taxon>Actinomycetes</taxon>
        <taxon>Micrococcales</taxon>
        <taxon>Cellulomonadaceae</taxon>
        <taxon>Actinotalea</taxon>
    </lineage>
</organism>
<name>A0ABT9DBY6_9CELL</name>
<feature type="transmembrane region" description="Helical" evidence="1">
    <location>
        <begin position="64"/>
        <end position="82"/>
    </location>
</feature>
<keyword evidence="3" id="KW-1185">Reference proteome</keyword>
<evidence type="ECO:0000313" key="2">
    <source>
        <dbReference type="EMBL" id="MDO8108397.1"/>
    </source>
</evidence>
<keyword evidence="1" id="KW-1133">Transmembrane helix</keyword>
<feature type="transmembrane region" description="Helical" evidence="1">
    <location>
        <begin position="94"/>
        <end position="112"/>
    </location>
</feature>
<feature type="transmembrane region" description="Helical" evidence="1">
    <location>
        <begin position="7"/>
        <end position="32"/>
    </location>
</feature>
<keyword evidence="1" id="KW-0472">Membrane</keyword>
<gene>
    <name evidence="2" type="ORF">Q6348_14455</name>
</gene>
<evidence type="ECO:0000256" key="1">
    <source>
        <dbReference type="SAM" id="Phobius"/>
    </source>
</evidence>
<keyword evidence="1" id="KW-0812">Transmembrane</keyword>
<protein>
    <submittedName>
        <fullName evidence="2">Uncharacterized protein</fullName>
    </submittedName>
</protein>
<sequence length="197" mass="20132">MTGTAKLLTNLAFAMMVLFGVIGGLFIAGYAFEDLSTWAAIGSTAAWLVPTVLLCLLSFSAHPAVPTVFVVLSGLVATFTVLDATTHLVDRDAIGPVAAIGVFALAVSLAFLGRRRMSLAGILLVGLGVVQLVATGVGFVDEWRGGGGPGLGDLLTTSSGVIVVPMLLVGALFLVAGGLAHQSGRFWHLPPAARPAH</sequence>
<feature type="transmembrane region" description="Helical" evidence="1">
    <location>
        <begin position="160"/>
        <end position="180"/>
    </location>
</feature>
<dbReference type="Proteomes" id="UP001232536">
    <property type="component" value="Unassembled WGS sequence"/>
</dbReference>
<evidence type="ECO:0000313" key="3">
    <source>
        <dbReference type="Proteomes" id="UP001232536"/>
    </source>
</evidence>
<proteinExistence type="predicted"/>
<accession>A0ABT9DBY6</accession>